<protein>
    <submittedName>
        <fullName evidence="2">Uncharacterized protein</fullName>
    </submittedName>
</protein>
<keyword evidence="1" id="KW-0472">Membrane</keyword>
<evidence type="ECO:0000256" key="1">
    <source>
        <dbReference type="SAM" id="Phobius"/>
    </source>
</evidence>
<feature type="transmembrane region" description="Helical" evidence="1">
    <location>
        <begin position="20"/>
        <end position="39"/>
    </location>
</feature>
<organism evidence="2 3">
    <name type="scientific">Trichinella murrelli</name>
    <dbReference type="NCBI Taxonomy" id="144512"/>
    <lineage>
        <taxon>Eukaryota</taxon>
        <taxon>Metazoa</taxon>
        <taxon>Ecdysozoa</taxon>
        <taxon>Nematoda</taxon>
        <taxon>Enoplea</taxon>
        <taxon>Dorylaimia</taxon>
        <taxon>Trichinellida</taxon>
        <taxon>Trichinellidae</taxon>
        <taxon>Trichinella</taxon>
    </lineage>
</organism>
<reference evidence="2 3" key="1">
    <citation type="submission" date="2015-01" db="EMBL/GenBank/DDBJ databases">
        <title>Evolution of Trichinella species and genotypes.</title>
        <authorList>
            <person name="Korhonen P.K."/>
            <person name="Edoardo P."/>
            <person name="Giuseppe L.R."/>
            <person name="Gasser R.B."/>
        </authorList>
    </citation>
    <scope>NUCLEOTIDE SEQUENCE [LARGE SCALE GENOMIC DNA]</scope>
    <source>
        <strain evidence="2">ISS417</strain>
    </source>
</reference>
<proteinExistence type="predicted"/>
<keyword evidence="3" id="KW-1185">Reference proteome</keyword>
<sequence>MVFSYDWIQIFQIPFNSFEAIIQFFLNCITVVALVHNYLTGVAIAVSAELAEITNTMSDSYITFIDTPVNYKLSNWGFYVASYRLFQN</sequence>
<dbReference type="EMBL" id="JYDJ01000021">
    <property type="protein sequence ID" value="KRX49042.1"/>
    <property type="molecule type" value="Genomic_DNA"/>
</dbReference>
<evidence type="ECO:0000313" key="2">
    <source>
        <dbReference type="EMBL" id="KRX49042.1"/>
    </source>
</evidence>
<dbReference type="Proteomes" id="UP000055048">
    <property type="component" value="Unassembled WGS sequence"/>
</dbReference>
<name>A0A0V0UCS5_9BILA</name>
<keyword evidence="1" id="KW-1133">Transmembrane helix</keyword>
<keyword evidence="1" id="KW-0812">Transmembrane</keyword>
<dbReference type="AlphaFoldDB" id="A0A0V0UCS5"/>
<gene>
    <name evidence="2" type="ORF">T05_1531</name>
</gene>
<evidence type="ECO:0000313" key="3">
    <source>
        <dbReference type="Proteomes" id="UP000055048"/>
    </source>
</evidence>
<accession>A0A0V0UCS5</accession>
<comment type="caution">
    <text evidence="2">The sequence shown here is derived from an EMBL/GenBank/DDBJ whole genome shotgun (WGS) entry which is preliminary data.</text>
</comment>